<dbReference type="Proteomes" id="UP001500945">
    <property type="component" value="Unassembled WGS sequence"/>
</dbReference>
<sequence>MSRSPEDGGSYAIHLEDLDVRDATFDCPDLTTFAGLDELGLVVVGQRVEPDRAVLACRVVEPDDWCHRCGEQGFARDTVVRALAHEPFGWRPTTLLVTVRRYRCSGCGRVWRQDLSKAAEPRAKISRSGLAWALQALVVAHLTVARVAEGLAVAWDTANDAVLAEGRRVLIGDPARFDGVAVLGVDEHVWRHTSKGDKYVTVIIDLTPIRDGTGPARLLDMVAGRSKAAFKTWLADRPQAWRDAVQVVAMDGFTGFKTAAAEELPDAVAVMDPFHVVRLAGDALDRCRRRVQQELLGHRGHSGDPLYRARRTLHTGDDLLTDRQRERLMVLFADAGHVEVEATWGIYQRMIAAYRDPDRGQARAAMTAVIDCLRKGVPAALVELRRLGRTLNQRAVDVLAYFDRPGTSNGPTEALNGRLEHLRGSALGFRNLTNYIARSLLETGGFRPRLHPRLG</sequence>
<evidence type="ECO:0000259" key="1">
    <source>
        <dbReference type="Pfam" id="PF01610"/>
    </source>
</evidence>
<organism evidence="2 3">
    <name type="scientific">Fodinibacter luteus</name>
    <dbReference type="NCBI Taxonomy" id="552064"/>
    <lineage>
        <taxon>Bacteria</taxon>
        <taxon>Bacillati</taxon>
        <taxon>Actinomycetota</taxon>
        <taxon>Actinomycetes</taxon>
        <taxon>Micrococcales</taxon>
        <taxon>Intrasporangiaceae</taxon>
        <taxon>Fodinibacter (ex Wang et al. 2009)</taxon>
    </lineage>
</organism>
<evidence type="ECO:0000313" key="2">
    <source>
        <dbReference type="EMBL" id="GAA4410470.1"/>
    </source>
</evidence>
<gene>
    <name evidence="2" type="ORF">GCM10023168_30200</name>
</gene>
<keyword evidence="3" id="KW-1185">Reference proteome</keyword>
<dbReference type="EMBL" id="BAABGM010000020">
    <property type="protein sequence ID" value="GAA4410470.1"/>
    <property type="molecule type" value="Genomic_DNA"/>
</dbReference>
<dbReference type="Pfam" id="PF01610">
    <property type="entry name" value="DDE_Tnp_ISL3"/>
    <property type="match status" value="1"/>
</dbReference>
<accession>A0ABP8KMN5</accession>
<name>A0ABP8KMN5_9MICO</name>
<comment type="caution">
    <text evidence="2">The sequence shown here is derived from an EMBL/GenBank/DDBJ whole genome shotgun (WGS) entry which is preliminary data.</text>
</comment>
<dbReference type="PANTHER" id="PTHR33498:SF1">
    <property type="entry name" value="TRANSPOSASE FOR INSERTION SEQUENCE ELEMENT IS1557"/>
    <property type="match status" value="1"/>
</dbReference>
<feature type="domain" description="Transposase IS204/IS1001/IS1096/IS1165 DDE" evidence="1">
    <location>
        <begin position="183"/>
        <end position="438"/>
    </location>
</feature>
<dbReference type="InterPro" id="IPR002560">
    <property type="entry name" value="Transposase_DDE"/>
</dbReference>
<reference evidence="3" key="1">
    <citation type="journal article" date="2019" name="Int. J. Syst. Evol. Microbiol.">
        <title>The Global Catalogue of Microorganisms (GCM) 10K type strain sequencing project: providing services to taxonomists for standard genome sequencing and annotation.</title>
        <authorList>
            <consortium name="The Broad Institute Genomics Platform"/>
            <consortium name="The Broad Institute Genome Sequencing Center for Infectious Disease"/>
            <person name="Wu L."/>
            <person name="Ma J."/>
        </authorList>
    </citation>
    <scope>NUCLEOTIDE SEQUENCE [LARGE SCALE GENOMIC DNA]</scope>
    <source>
        <strain evidence="3">JCM 17809</strain>
    </source>
</reference>
<dbReference type="NCBIfam" id="NF033550">
    <property type="entry name" value="transpos_ISL3"/>
    <property type="match status" value="1"/>
</dbReference>
<protein>
    <submittedName>
        <fullName evidence="2">ISL3 family transposase</fullName>
    </submittedName>
</protein>
<dbReference type="InterPro" id="IPR047951">
    <property type="entry name" value="Transpos_ISL3"/>
</dbReference>
<evidence type="ECO:0000313" key="3">
    <source>
        <dbReference type="Proteomes" id="UP001500945"/>
    </source>
</evidence>
<proteinExistence type="predicted"/>
<dbReference type="PANTHER" id="PTHR33498">
    <property type="entry name" value="TRANSPOSASE FOR INSERTION SEQUENCE ELEMENT IS1557"/>
    <property type="match status" value="1"/>
</dbReference>